<evidence type="ECO:0000256" key="2">
    <source>
        <dbReference type="ARBA" id="ARBA00005632"/>
    </source>
</evidence>
<dbReference type="Pfam" id="PF06146">
    <property type="entry name" value="PsiE"/>
    <property type="match status" value="1"/>
</dbReference>
<dbReference type="EMBL" id="JXAL01000001">
    <property type="protein sequence ID" value="KIL37558.1"/>
    <property type="molecule type" value="Genomic_DNA"/>
</dbReference>
<keyword evidence="4" id="KW-1003">Cell membrane</keyword>
<evidence type="ECO:0000256" key="6">
    <source>
        <dbReference type="ARBA" id="ARBA00022989"/>
    </source>
</evidence>
<keyword evidence="5 8" id="KW-0812">Transmembrane</keyword>
<proteinExistence type="inferred from homology"/>
<protein>
    <recommendedName>
        <fullName evidence="3">Protein PsiE</fullName>
    </recommendedName>
</protein>
<evidence type="ECO:0000256" key="8">
    <source>
        <dbReference type="SAM" id="Phobius"/>
    </source>
</evidence>
<comment type="subcellular location">
    <subcellularLocation>
        <location evidence="1">Cell inner membrane</location>
        <topology evidence="1">Multi-pass membrane protein</topology>
    </subcellularLocation>
</comment>
<dbReference type="RefSeq" id="WP_041059140.1">
    <property type="nucleotide sequence ID" value="NZ_JXAL01000001.1"/>
</dbReference>
<feature type="transmembrane region" description="Helical" evidence="8">
    <location>
        <begin position="82"/>
        <end position="99"/>
    </location>
</feature>
<keyword evidence="7 8" id="KW-0472">Membrane</keyword>
<evidence type="ECO:0000256" key="1">
    <source>
        <dbReference type="ARBA" id="ARBA00004429"/>
    </source>
</evidence>
<evidence type="ECO:0000313" key="9">
    <source>
        <dbReference type="EMBL" id="KIL37558.1"/>
    </source>
</evidence>
<evidence type="ECO:0000256" key="7">
    <source>
        <dbReference type="ARBA" id="ARBA00023136"/>
    </source>
</evidence>
<evidence type="ECO:0000256" key="3">
    <source>
        <dbReference type="ARBA" id="ARBA00021903"/>
    </source>
</evidence>
<dbReference type="PANTHER" id="PTHR37819:SF1">
    <property type="entry name" value="PROTEIN PSIE"/>
    <property type="match status" value="1"/>
</dbReference>
<evidence type="ECO:0000256" key="4">
    <source>
        <dbReference type="ARBA" id="ARBA00022475"/>
    </source>
</evidence>
<evidence type="ECO:0000256" key="5">
    <source>
        <dbReference type="ARBA" id="ARBA00022692"/>
    </source>
</evidence>
<gene>
    <name evidence="9" type="ORF">SD71_02780</name>
</gene>
<keyword evidence="6 8" id="KW-1133">Transmembrane helix</keyword>
<organism evidence="9 10">
    <name type="scientific">Cohnella kolymensis</name>
    <dbReference type="NCBI Taxonomy" id="1590652"/>
    <lineage>
        <taxon>Bacteria</taxon>
        <taxon>Bacillati</taxon>
        <taxon>Bacillota</taxon>
        <taxon>Bacilli</taxon>
        <taxon>Bacillales</taxon>
        <taxon>Paenibacillaceae</taxon>
        <taxon>Cohnella</taxon>
    </lineage>
</organism>
<name>A0ABR5A958_9BACL</name>
<dbReference type="PIRSF" id="PIRSF029598">
    <property type="entry name" value="PsiE"/>
    <property type="match status" value="1"/>
</dbReference>
<reference evidence="9 10" key="1">
    <citation type="submission" date="2014-12" db="EMBL/GenBank/DDBJ databases">
        <title>Draft genome sequence of Cohnella kolymensis strain B-2846.</title>
        <authorList>
            <person name="Karlyshev A.V."/>
            <person name="Kudryashova E.B."/>
        </authorList>
    </citation>
    <scope>NUCLEOTIDE SEQUENCE [LARGE SCALE GENOMIC DNA]</scope>
    <source>
        <strain evidence="9 10">VKM B-2846</strain>
    </source>
</reference>
<keyword evidence="10" id="KW-1185">Reference proteome</keyword>
<dbReference type="InterPro" id="IPR020948">
    <property type="entry name" value="P_starv_induced_PsiE-like"/>
</dbReference>
<accession>A0ABR5A958</accession>
<sequence>MTISKWIRNVVHGSQFVMNVSLISVMIILLFLMLKEVGSVAYLAWTGTADVHEVLIEVVNFFLYFAFISMILVYFKENYHFPLQNLLYIGMTATLRFIIINRDNAMQNVLLAIVIVLLLIGYVIISPKHRGNA</sequence>
<evidence type="ECO:0000313" key="10">
    <source>
        <dbReference type="Proteomes" id="UP000054526"/>
    </source>
</evidence>
<feature type="transmembrane region" description="Helical" evidence="8">
    <location>
        <begin position="16"/>
        <end position="34"/>
    </location>
</feature>
<feature type="transmembrane region" description="Helical" evidence="8">
    <location>
        <begin position="105"/>
        <end position="125"/>
    </location>
</feature>
<dbReference type="PANTHER" id="PTHR37819">
    <property type="entry name" value="PROTEIN PSIE"/>
    <property type="match status" value="1"/>
</dbReference>
<dbReference type="Proteomes" id="UP000054526">
    <property type="component" value="Unassembled WGS sequence"/>
</dbReference>
<dbReference type="InterPro" id="IPR009315">
    <property type="entry name" value="P_starv_induced_PsiE"/>
</dbReference>
<feature type="transmembrane region" description="Helical" evidence="8">
    <location>
        <begin position="54"/>
        <end position="75"/>
    </location>
</feature>
<comment type="caution">
    <text evidence="9">The sequence shown here is derived from an EMBL/GenBank/DDBJ whole genome shotgun (WGS) entry which is preliminary data.</text>
</comment>
<comment type="similarity">
    <text evidence="2">Belongs to the PsiE family.</text>
</comment>